<dbReference type="InterPro" id="IPR035897">
    <property type="entry name" value="Toll_tir_struct_dom_sf"/>
</dbReference>
<dbReference type="Proteomes" id="UP001529510">
    <property type="component" value="Unassembled WGS sequence"/>
</dbReference>
<protein>
    <recommendedName>
        <fullName evidence="1">PIK3AP1 Toll/interleukin-1 receptor domain-containing protein</fullName>
    </recommendedName>
</protein>
<dbReference type="InterPro" id="IPR041340">
    <property type="entry name" value="PIK3AP1_TIR"/>
</dbReference>
<comment type="caution">
    <text evidence="2">The sequence shown here is derived from an EMBL/GenBank/DDBJ whole genome shotgun (WGS) entry which is preliminary data.</text>
</comment>
<organism evidence="2 3">
    <name type="scientific">Cirrhinus mrigala</name>
    <name type="common">Mrigala</name>
    <dbReference type="NCBI Taxonomy" id="683832"/>
    <lineage>
        <taxon>Eukaryota</taxon>
        <taxon>Metazoa</taxon>
        <taxon>Chordata</taxon>
        <taxon>Craniata</taxon>
        <taxon>Vertebrata</taxon>
        <taxon>Euteleostomi</taxon>
        <taxon>Actinopterygii</taxon>
        <taxon>Neopterygii</taxon>
        <taxon>Teleostei</taxon>
        <taxon>Ostariophysi</taxon>
        <taxon>Cypriniformes</taxon>
        <taxon>Cyprinidae</taxon>
        <taxon>Labeoninae</taxon>
        <taxon>Labeonini</taxon>
        <taxon>Cirrhinus</taxon>
    </lineage>
</organism>
<accession>A0ABD0PVW2</accession>
<dbReference type="EMBL" id="JAMKFB020000013">
    <property type="protein sequence ID" value="KAL0177897.1"/>
    <property type="molecule type" value="Genomic_DNA"/>
</dbReference>
<evidence type="ECO:0000259" key="1">
    <source>
        <dbReference type="Pfam" id="PF18567"/>
    </source>
</evidence>
<gene>
    <name evidence="2" type="ORF">M9458_026791</name>
</gene>
<dbReference type="AlphaFoldDB" id="A0ABD0PVW2"/>
<dbReference type="InterPro" id="IPR052446">
    <property type="entry name" value="B-cell_PI3K-Signaling_Adptrs"/>
</dbReference>
<evidence type="ECO:0000313" key="3">
    <source>
        <dbReference type="Proteomes" id="UP001529510"/>
    </source>
</evidence>
<sequence>MCEVLIVYAGEATEWAEYLQHVLEASGNFLEGSVVLYDVNEQIWMENHELFGSSKCIMLLLSAVLLDMQNDPEVQDTFRDLLQPPCKIVAF</sequence>
<reference evidence="2 3" key="1">
    <citation type="submission" date="2024-05" db="EMBL/GenBank/DDBJ databases">
        <title>Genome sequencing and assembly of Indian major carp, Cirrhinus mrigala (Hamilton, 1822).</title>
        <authorList>
            <person name="Mohindra V."/>
            <person name="Chowdhury L.M."/>
            <person name="Lal K."/>
            <person name="Jena J.K."/>
        </authorList>
    </citation>
    <scope>NUCLEOTIDE SEQUENCE [LARGE SCALE GENOMIC DNA]</scope>
    <source>
        <strain evidence="2">CM1030</strain>
        <tissue evidence="2">Blood</tissue>
    </source>
</reference>
<name>A0ABD0PVW2_CIRMR</name>
<feature type="domain" description="PIK3AP1 Toll/interleukin-1 receptor" evidence="1">
    <location>
        <begin position="3"/>
        <end position="90"/>
    </location>
</feature>
<dbReference type="Pfam" id="PF18567">
    <property type="entry name" value="TIR_3"/>
    <property type="match status" value="1"/>
</dbReference>
<proteinExistence type="predicted"/>
<keyword evidence="3" id="KW-1185">Reference proteome</keyword>
<feature type="non-terminal residue" evidence="2">
    <location>
        <position position="91"/>
    </location>
</feature>
<evidence type="ECO:0000313" key="2">
    <source>
        <dbReference type="EMBL" id="KAL0177897.1"/>
    </source>
</evidence>
<dbReference type="PANTHER" id="PTHR16267:SF12">
    <property type="entry name" value="PHOSPHOINOSITIDE 3-KINASE ADAPTER PROTEIN 1"/>
    <property type="match status" value="1"/>
</dbReference>
<dbReference type="Gene3D" id="3.40.50.10140">
    <property type="entry name" value="Toll/interleukin-1 receptor homology (TIR) domain"/>
    <property type="match status" value="1"/>
</dbReference>
<dbReference type="PANTHER" id="PTHR16267">
    <property type="entry name" value="BANK1/PIK3AP1 FAMILY MEMBER"/>
    <property type="match status" value="1"/>
</dbReference>